<keyword evidence="1" id="KW-0812">Transmembrane</keyword>
<dbReference type="AlphaFoldDB" id="A6TLM5"/>
<dbReference type="InterPro" id="IPR036157">
    <property type="entry name" value="dUTPase-like_sf"/>
</dbReference>
<keyword evidence="1" id="KW-0472">Membrane</keyword>
<organism evidence="2 3">
    <name type="scientific">Alkaliphilus metalliredigens (strain QYMF)</name>
    <dbReference type="NCBI Taxonomy" id="293826"/>
    <lineage>
        <taxon>Bacteria</taxon>
        <taxon>Bacillati</taxon>
        <taxon>Bacillota</taxon>
        <taxon>Clostridia</taxon>
        <taxon>Peptostreptococcales</taxon>
        <taxon>Natronincolaceae</taxon>
        <taxon>Alkaliphilus</taxon>
    </lineage>
</organism>
<evidence type="ECO:0000313" key="3">
    <source>
        <dbReference type="Proteomes" id="UP000001572"/>
    </source>
</evidence>
<dbReference type="InterPro" id="IPR011962">
    <property type="entry name" value="dCTP_deaminase"/>
</dbReference>
<sequence>MEDRASLPGFLSDKDIKNCIDDKKIVIWPYEQEENLTPLGYNLTPTEFIFSINNRLLVNIHNDNNEKYCYIDAHDTVLILTRETVWVSSEIAGTFHSKVGIVTQGFGHISTTLDPNWQGPLLISLNNPTSQKLKFVIAKVSNLQSECDKLSFKYCSFVTLIFYRLVSATSEKHDNPSCRFDLLNDVVKEPKQSIWSKVFFGKKHKMQYNELRKFISNIGNIDFIKLGIKEENDEINVEDFKKKYEKFTETINFYTDAAHAVNKEIIGIENIKRTFKRILLIILYLFPLSAYLYLGWKFGIKNEKPSTDGYMFLIYLTATSPLLIQVLLPIIKILSKNISFMKGE</sequence>
<dbReference type="EMBL" id="CP000724">
    <property type="protein sequence ID" value="ABR47093.1"/>
    <property type="molecule type" value="Genomic_DNA"/>
</dbReference>
<evidence type="ECO:0000313" key="2">
    <source>
        <dbReference type="EMBL" id="ABR47093.1"/>
    </source>
</evidence>
<feature type="transmembrane region" description="Helical" evidence="1">
    <location>
        <begin position="278"/>
        <end position="298"/>
    </location>
</feature>
<dbReference type="STRING" id="293826.Amet_0868"/>
<evidence type="ECO:0000256" key="1">
    <source>
        <dbReference type="SAM" id="Phobius"/>
    </source>
</evidence>
<gene>
    <name evidence="2" type="ordered locus">Amet_0868</name>
</gene>
<feature type="transmembrane region" description="Helical" evidence="1">
    <location>
        <begin position="310"/>
        <end position="331"/>
    </location>
</feature>
<proteinExistence type="predicted"/>
<dbReference type="SUPFAM" id="SSF51283">
    <property type="entry name" value="dUTPase-like"/>
    <property type="match status" value="1"/>
</dbReference>
<dbReference type="GO" id="GO:0008829">
    <property type="term" value="F:dCTP deaminase activity"/>
    <property type="evidence" value="ECO:0007669"/>
    <property type="project" value="InterPro"/>
</dbReference>
<dbReference type="Proteomes" id="UP000001572">
    <property type="component" value="Chromosome"/>
</dbReference>
<keyword evidence="3" id="KW-1185">Reference proteome</keyword>
<accession>A6TLM5</accession>
<dbReference type="OrthoDB" id="2910790at2"/>
<reference evidence="3" key="1">
    <citation type="journal article" date="2016" name="Genome Announc.">
        <title>Complete genome sequence of Alkaliphilus metalliredigens strain QYMF, an alkaliphilic and metal-reducing bacterium isolated from borax-contaminated leachate ponds.</title>
        <authorList>
            <person name="Hwang C."/>
            <person name="Copeland A."/>
            <person name="Lucas S."/>
            <person name="Lapidus A."/>
            <person name="Barry K."/>
            <person name="Detter J.C."/>
            <person name="Glavina Del Rio T."/>
            <person name="Hammon N."/>
            <person name="Israni S."/>
            <person name="Dalin E."/>
            <person name="Tice H."/>
            <person name="Pitluck S."/>
            <person name="Chertkov O."/>
            <person name="Brettin T."/>
            <person name="Bruce D."/>
            <person name="Han C."/>
            <person name="Schmutz J."/>
            <person name="Larimer F."/>
            <person name="Land M.L."/>
            <person name="Hauser L."/>
            <person name="Kyrpides N."/>
            <person name="Mikhailova N."/>
            <person name="Ye Q."/>
            <person name="Zhou J."/>
            <person name="Richardson P."/>
            <person name="Fields M.W."/>
        </authorList>
    </citation>
    <scope>NUCLEOTIDE SEQUENCE [LARGE SCALE GENOMIC DNA]</scope>
    <source>
        <strain evidence="3">QYMF</strain>
    </source>
</reference>
<dbReference type="eggNOG" id="COG0717">
    <property type="taxonomic scope" value="Bacteria"/>
</dbReference>
<dbReference type="GO" id="GO:0006229">
    <property type="term" value="P:dUTP biosynthetic process"/>
    <property type="evidence" value="ECO:0007669"/>
    <property type="project" value="InterPro"/>
</dbReference>
<dbReference type="Gene3D" id="2.70.40.10">
    <property type="match status" value="1"/>
</dbReference>
<keyword evidence="1" id="KW-1133">Transmembrane helix</keyword>
<dbReference type="Pfam" id="PF22769">
    <property type="entry name" value="DCD"/>
    <property type="match status" value="1"/>
</dbReference>
<evidence type="ECO:0008006" key="4">
    <source>
        <dbReference type="Google" id="ProtNLM"/>
    </source>
</evidence>
<protein>
    <recommendedName>
        <fullName evidence="4">Deoxycytidine triphosphate deaminase</fullName>
    </recommendedName>
</protein>
<name>A6TLM5_ALKMQ</name>
<dbReference type="RefSeq" id="WP_012062136.1">
    <property type="nucleotide sequence ID" value="NC_009633.1"/>
</dbReference>
<dbReference type="KEGG" id="amt:Amet_0868"/>
<dbReference type="HOGENOM" id="CLU_805714_0_0_9"/>